<name>A0A7M7NFQ0_STRPU</name>
<dbReference type="SMART" id="SM01381">
    <property type="entry name" value="7TM_GPCR_Srsx"/>
    <property type="match status" value="1"/>
</dbReference>
<accession>A0A7M7NFQ0</accession>
<evidence type="ECO:0000259" key="11">
    <source>
        <dbReference type="PROSITE" id="PS50262"/>
    </source>
</evidence>
<dbReference type="Pfam" id="PF00001">
    <property type="entry name" value="7tm_1"/>
    <property type="match status" value="1"/>
</dbReference>
<feature type="transmembrane region" description="Helical" evidence="10">
    <location>
        <begin position="92"/>
        <end position="119"/>
    </location>
</feature>
<evidence type="ECO:0000256" key="1">
    <source>
        <dbReference type="ARBA" id="ARBA00004651"/>
    </source>
</evidence>
<dbReference type="SUPFAM" id="SSF81321">
    <property type="entry name" value="Family A G protein-coupled receptor-like"/>
    <property type="match status" value="1"/>
</dbReference>
<evidence type="ECO:0000256" key="9">
    <source>
        <dbReference type="RuleBase" id="RU000688"/>
    </source>
</evidence>
<feature type="domain" description="G-protein coupled receptors family 1 profile" evidence="11">
    <location>
        <begin position="40"/>
        <end position="320"/>
    </location>
</feature>
<keyword evidence="7 9" id="KW-0675">Receptor</keyword>
<dbReference type="InterPro" id="IPR000276">
    <property type="entry name" value="GPCR_Rhodpsn"/>
</dbReference>
<comment type="subcellular location">
    <subcellularLocation>
        <location evidence="1">Cell membrane</location>
        <topology evidence="1">Multi-pass membrane protein</topology>
    </subcellularLocation>
</comment>
<dbReference type="PANTHER" id="PTHR24228:SF72">
    <property type="entry name" value="G-PROTEIN COUPLED RECEPTORS FAMILY 1 PROFILE DOMAIN-CONTAINING PROTEIN"/>
    <property type="match status" value="1"/>
</dbReference>
<evidence type="ECO:0000256" key="4">
    <source>
        <dbReference type="ARBA" id="ARBA00022989"/>
    </source>
</evidence>
<evidence type="ECO:0000256" key="2">
    <source>
        <dbReference type="ARBA" id="ARBA00022475"/>
    </source>
</evidence>
<dbReference type="PANTHER" id="PTHR24228">
    <property type="entry name" value="B2 BRADYKININ RECEPTOR/ANGIOTENSIN II RECEPTOR"/>
    <property type="match status" value="1"/>
</dbReference>
<evidence type="ECO:0000256" key="8">
    <source>
        <dbReference type="ARBA" id="ARBA00023224"/>
    </source>
</evidence>
<dbReference type="GeneID" id="115921866"/>
<dbReference type="InterPro" id="IPR017452">
    <property type="entry name" value="GPCR_Rhodpsn_7TM"/>
</dbReference>
<keyword evidence="4 10" id="KW-1133">Transmembrane helix</keyword>
<feature type="transmembrane region" description="Helical" evidence="10">
    <location>
        <begin position="24"/>
        <end position="48"/>
    </location>
</feature>
<evidence type="ECO:0000256" key="3">
    <source>
        <dbReference type="ARBA" id="ARBA00022692"/>
    </source>
</evidence>
<reference evidence="12" key="2">
    <citation type="submission" date="2021-01" db="UniProtKB">
        <authorList>
            <consortium name="EnsemblMetazoa"/>
        </authorList>
    </citation>
    <scope>IDENTIFICATION</scope>
</reference>
<keyword evidence="6 10" id="KW-0472">Membrane</keyword>
<dbReference type="PRINTS" id="PR00237">
    <property type="entry name" value="GPCRRHODOPSN"/>
</dbReference>
<evidence type="ECO:0000256" key="10">
    <source>
        <dbReference type="SAM" id="Phobius"/>
    </source>
</evidence>
<evidence type="ECO:0000313" key="12">
    <source>
        <dbReference type="EnsemblMetazoa" id="XP_030835998"/>
    </source>
</evidence>
<feature type="transmembrane region" description="Helical" evidence="10">
    <location>
        <begin position="297"/>
        <end position="315"/>
    </location>
</feature>
<dbReference type="KEGG" id="spu:115921866"/>
<proteinExistence type="inferred from homology"/>
<feature type="transmembrane region" description="Helical" evidence="10">
    <location>
        <begin position="60"/>
        <end position="80"/>
    </location>
</feature>
<comment type="similarity">
    <text evidence="9">Belongs to the G-protein coupled receptor 1 family.</text>
</comment>
<evidence type="ECO:0000256" key="7">
    <source>
        <dbReference type="ARBA" id="ARBA00023170"/>
    </source>
</evidence>
<feature type="transmembrane region" description="Helical" evidence="10">
    <location>
        <begin position="140"/>
        <end position="162"/>
    </location>
</feature>
<dbReference type="InParanoid" id="A0A7M7NFQ0"/>
<dbReference type="GO" id="GO:0004930">
    <property type="term" value="F:G protein-coupled receptor activity"/>
    <property type="evidence" value="ECO:0007669"/>
    <property type="project" value="UniProtKB-KW"/>
</dbReference>
<keyword evidence="3 9" id="KW-0812">Transmembrane</keyword>
<dbReference type="OrthoDB" id="6117944at2759"/>
<dbReference type="GO" id="GO:0005886">
    <property type="term" value="C:plasma membrane"/>
    <property type="evidence" value="ECO:0007669"/>
    <property type="project" value="UniProtKB-SubCell"/>
</dbReference>
<dbReference type="Gene3D" id="1.20.1070.10">
    <property type="entry name" value="Rhodopsin 7-helix transmembrane proteins"/>
    <property type="match status" value="1"/>
</dbReference>
<keyword evidence="2" id="KW-1003">Cell membrane</keyword>
<dbReference type="GO" id="GO:0007186">
    <property type="term" value="P:G protein-coupled receptor signaling pathway"/>
    <property type="evidence" value="ECO:0000318"/>
    <property type="project" value="GO_Central"/>
</dbReference>
<keyword evidence="8 9" id="KW-0807">Transducer</keyword>
<dbReference type="EnsemblMetazoa" id="XM_030980138">
    <property type="protein sequence ID" value="XP_030835998"/>
    <property type="gene ID" value="LOC115921866"/>
</dbReference>
<evidence type="ECO:0000313" key="13">
    <source>
        <dbReference type="Proteomes" id="UP000007110"/>
    </source>
</evidence>
<dbReference type="RefSeq" id="XP_030835998.1">
    <property type="nucleotide sequence ID" value="XM_030980138.1"/>
</dbReference>
<keyword evidence="5 9" id="KW-0297">G-protein coupled receptor</keyword>
<keyword evidence="13" id="KW-1185">Reference proteome</keyword>
<feature type="transmembrane region" description="Helical" evidence="10">
    <location>
        <begin position="187"/>
        <end position="210"/>
    </location>
</feature>
<dbReference type="AlphaFoldDB" id="A0A7M7NFQ0"/>
<evidence type="ECO:0000256" key="5">
    <source>
        <dbReference type="ARBA" id="ARBA00023040"/>
    </source>
</evidence>
<organism evidence="12 13">
    <name type="scientific">Strongylocentrotus purpuratus</name>
    <name type="common">Purple sea urchin</name>
    <dbReference type="NCBI Taxonomy" id="7668"/>
    <lineage>
        <taxon>Eukaryota</taxon>
        <taxon>Metazoa</taxon>
        <taxon>Echinodermata</taxon>
        <taxon>Eleutherozoa</taxon>
        <taxon>Echinozoa</taxon>
        <taxon>Echinoidea</taxon>
        <taxon>Euechinoidea</taxon>
        <taxon>Echinacea</taxon>
        <taxon>Camarodonta</taxon>
        <taxon>Echinidea</taxon>
        <taxon>Strongylocentrotidae</taxon>
        <taxon>Strongylocentrotus</taxon>
    </lineage>
</organism>
<evidence type="ECO:0000256" key="6">
    <source>
        <dbReference type="ARBA" id="ARBA00023136"/>
    </source>
</evidence>
<protein>
    <recommendedName>
        <fullName evidence="11">G-protein coupled receptors family 1 profile domain-containing protein</fullName>
    </recommendedName>
</protein>
<dbReference type="Proteomes" id="UP000007110">
    <property type="component" value="Unassembled WGS sequence"/>
</dbReference>
<reference evidence="13" key="1">
    <citation type="submission" date="2015-02" db="EMBL/GenBank/DDBJ databases">
        <title>Genome sequencing for Strongylocentrotus purpuratus.</title>
        <authorList>
            <person name="Murali S."/>
            <person name="Liu Y."/>
            <person name="Vee V."/>
            <person name="English A."/>
            <person name="Wang M."/>
            <person name="Skinner E."/>
            <person name="Han Y."/>
            <person name="Muzny D.M."/>
            <person name="Worley K.C."/>
            <person name="Gibbs R.A."/>
        </authorList>
    </citation>
    <scope>NUCLEOTIDE SEQUENCE</scope>
</reference>
<dbReference type="PROSITE" id="PS00237">
    <property type="entry name" value="G_PROTEIN_RECEP_F1_1"/>
    <property type="match status" value="1"/>
</dbReference>
<dbReference type="PROSITE" id="PS50262">
    <property type="entry name" value="G_PROTEIN_RECEP_F1_2"/>
    <property type="match status" value="1"/>
</dbReference>
<dbReference type="CDD" id="cd00637">
    <property type="entry name" value="7tm_classA_rhodopsin-like"/>
    <property type="match status" value="1"/>
</dbReference>
<dbReference type="OMA" id="ANPWNAR"/>
<feature type="transmembrane region" description="Helical" evidence="10">
    <location>
        <begin position="274"/>
        <end position="291"/>
    </location>
</feature>
<sequence length="356" mass="39414">MATTVSIETNATIHFEFSQYGYRILAAGIMCLVTIIGVIGNSLVVVALFLSNKLQTTTNVFVACLAVTDLLNCIFFPVQVISLLDSNGPPPIGSLCGIAGGVIITTNIASVVLLTLIAINRWIKITRSHETYARVYSQRNLVLMVSISWIYPILVMILPQMAGLGKLGYSQRYKICGWSDEQRGEFFMSMMLALSIISAFVVITSCYVVIALHVHKQARQIAAARSNQTSASQQPAQDEGPAIAPTHVSVRLRIVEPEIRANPWNAREMKVTKNLATVVCVFYVFVLPYGVCSVIPGSYIPFICFTILILSNSMINPVIYGFKHPVFSQVFLCIFQCRLDNVVEPSRGLRYLLRHR</sequence>